<organism evidence="2 3">
    <name type="scientific">Geobacillus jurassicus</name>
    <dbReference type="NCBI Taxonomy" id="235932"/>
    <lineage>
        <taxon>Bacteria</taxon>
        <taxon>Bacillati</taxon>
        <taxon>Bacillota</taxon>
        <taxon>Bacilli</taxon>
        <taxon>Bacillales</taxon>
        <taxon>Anoxybacillaceae</taxon>
        <taxon>Geobacillus</taxon>
    </lineage>
</organism>
<gene>
    <name evidence="2" type="ORF">ACFFHQ_15485</name>
</gene>
<dbReference type="InterPro" id="IPR009293">
    <property type="entry name" value="UPF0478"/>
</dbReference>
<comment type="caution">
    <text evidence="2">The sequence shown here is derived from an EMBL/GenBank/DDBJ whole genome shotgun (WGS) entry which is preliminary data.</text>
</comment>
<dbReference type="PANTHER" id="PTHR40070">
    <property type="entry name" value="UPF0478 PROTEIN YTXG"/>
    <property type="match status" value="1"/>
</dbReference>
<dbReference type="PANTHER" id="PTHR40070:SF1">
    <property type="entry name" value="UPF0478 PROTEIN YTXG"/>
    <property type="match status" value="1"/>
</dbReference>
<feature type="transmembrane region" description="Helical" evidence="1">
    <location>
        <begin position="6"/>
        <end position="28"/>
    </location>
</feature>
<evidence type="ECO:0000313" key="2">
    <source>
        <dbReference type="EMBL" id="MFC0298762.1"/>
    </source>
</evidence>
<proteinExistence type="predicted"/>
<dbReference type="RefSeq" id="WP_066227039.1">
    <property type="nucleotide sequence ID" value="NZ_JBHLVN010000122.1"/>
</dbReference>
<dbReference type="Proteomes" id="UP001589785">
    <property type="component" value="Unassembled WGS sequence"/>
</dbReference>
<keyword evidence="1" id="KW-0472">Membrane</keyword>
<dbReference type="EMBL" id="JBHLVN010000122">
    <property type="protein sequence ID" value="MFC0298762.1"/>
    <property type="molecule type" value="Genomic_DNA"/>
</dbReference>
<keyword evidence="1" id="KW-1133">Transmembrane helix</keyword>
<accession>A0ABV6GW85</accession>
<keyword evidence="3" id="KW-1185">Reference proteome</keyword>
<keyword evidence="1" id="KW-0812">Transmembrane</keyword>
<name>A0ABV6GW85_9BACL</name>
<sequence length="149" mass="16722">MEWLLYGSVALIALAFLLLVVYIARTLVVLQETLRRLAAAISHADEQVQTVAKEVHELLRVANGIAFDVQKKAEKLDGAVEAVGEIGGTVRTLNRALRQAAAALSARASRGQEKWMKVLRWTNVLLDIWEKWRERERLHPKEGMPSGKK</sequence>
<reference evidence="2 3" key="1">
    <citation type="submission" date="2024-09" db="EMBL/GenBank/DDBJ databases">
        <authorList>
            <person name="Sun Q."/>
            <person name="Mori K."/>
        </authorList>
    </citation>
    <scope>NUCLEOTIDE SEQUENCE [LARGE SCALE GENOMIC DNA]</scope>
    <source>
        <strain evidence="2 3">CCM 7224</strain>
    </source>
</reference>
<evidence type="ECO:0000313" key="3">
    <source>
        <dbReference type="Proteomes" id="UP001589785"/>
    </source>
</evidence>
<evidence type="ECO:0000256" key="1">
    <source>
        <dbReference type="SAM" id="Phobius"/>
    </source>
</evidence>
<protein>
    <submittedName>
        <fullName evidence="2">DUF948 domain-containing protein</fullName>
    </submittedName>
</protein>
<dbReference type="Pfam" id="PF06103">
    <property type="entry name" value="DUF948"/>
    <property type="match status" value="1"/>
</dbReference>